<evidence type="ECO:0000259" key="15">
    <source>
        <dbReference type="Pfam" id="PF15037"/>
    </source>
</evidence>
<dbReference type="Pfam" id="PF08357">
    <property type="entry name" value="SEFIR"/>
    <property type="match status" value="1"/>
</dbReference>
<evidence type="ECO:0000256" key="4">
    <source>
        <dbReference type="ARBA" id="ARBA00022692"/>
    </source>
</evidence>
<dbReference type="EMBL" id="JAINUG010000078">
    <property type="protein sequence ID" value="KAJ8400176.1"/>
    <property type="molecule type" value="Genomic_DNA"/>
</dbReference>
<organism evidence="16 17">
    <name type="scientific">Aldrovandia affinis</name>
    <dbReference type="NCBI Taxonomy" id="143900"/>
    <lineage>
        <taxon>Eukaryota</taxon>
        <taxon>Metazoa</taxon>
        <taxon>Chordata</taxon>
        <taxon>Craniata</taxon>
        <taxon>Vertebrata</taxon>
        <taxon>Euteleostomi</taxon>
        <taxon>Actinopterygii</taxon>
        <taxon>Neopterygii</taxon>
        <taxon>Teleostei</taxon>
        <taxon>Notacanthiformes</taxon>
        <taxon>Halosauridae</taxon>
        <taxon>Aldrovandia</taxon>
    </lineage>
</organism>
<evidence type="ECO:0000256" key="8">
    <source>
        <dbReference type="ARBA" id="ARBA00023170"/>
    </source>
</evidence>
<comment type="caution">
    <text evidence="16">The sequence shown here is derived from an EMBL/GenBank/DDBJ whole genome shotgun (WGS) entry which is preliminary data.</text>
</comment>
<protein>
    <recommendedName>
        <fullName evidence="18">SEFIR domain-containing protein</fullName>
    </recommendedName>
</protein>
<evidence type="ECO:0000256" key="13">
    <source>
        <dbReference type="SAM" id="SignalP"/>
    </source>
</evidence>
<dbReference type="GO" id="GO:0006954">
    <property type="term" value="P:inflammatory response"/>
    <property type="evidence" value="ECO:0007669"/>
    <property type="project" value="UniProtKB-KW"/>
</dbReference>
<keyword evidence="3" id="KW-1003">Cell membrane</keyword>
<evidence type="ECO:0000256" key="5">
    <source>
        <dbReference type="ARBA" id="ARBA00022729"/>
    </source>
</evidence>
<evidence type="ECO:0000256" key="7">
    <source>
        <dbReference type="ARBA" id="ARBA00023136"/>
    </source>
</evidence>
<keyword evidence="9" id="KW-0325">Glycoprotein</keyword>
<feature type="signal peptide" evidence="13">
    <location>
        <begin position="1"/>
        <end position="24"/>
    </location>
</feature>
<evidence type="ECO:0000256" key="9">
    <source>
        <dbReference type="ARBA" id="ARBA00023180"/>
    </source>
</evidence>
<reference evidence="16" key="1">
    <citation type="journal article" date="2023" name="Science">
        <title>Genome structures resolve the early diversification of teleost fishes.</title>
        <authorList>
            <person name="Parey E."/>
            <person name="Louis A."/>
            <person name="Montfort J."/>
            <person name="Bouchez O."/>
            <person name="Roques C."/>
            <person name="Iampietro C."/>
            <person name="Lluch J."/>
            <person name="Castinel A."/>
            <person name="Donnadieu C."/>
            <person name="Desvignes T."/>
            <person name="Floi Bucao C."/>
            <person name="Jouanno E."/>
            <person name="Wen M."/>
            <person name="Mejri S."/>
            <person name="Dirks R."/>
            <person name="Jansen H."/>
            <person name="Henkel C."/>
            <person name="Chen W.J."/>
            <person name="Zahm M."/>
            <person name="Cabau C."/>
            <person name="Klopp C."/>
            <person name="Thompson A.W."/>
            <person name="Robinson-Rechavi M."/>
            <person name="Braasch I."/>
            <person name="Lecointre G."/>
            <person name="Bobe J."/>
            <person name="Postlethwait J.H."/>
            <person name="Berthelot C."/>
            <person name="Roest Crollius H."/>
            <person name="Guiguen Y."/>
        </authorList>
    </citation>
    <scope>NUCLEOTIDE SEQUENCE</scope>
    <source>
        <strain evidence="16">NC1722</strain>
    </source>
</reference>
<dbReference type="GO" id="GO:0005886">
    <property type="term" value="C:plasma membrane"/>
    <property type="evidence" value="ECO:0007669"/>
    <property type="project" value="UniProtKB-SubCell"/>
</dbReference>
<comment type="subcellular location">
    <subcellularLocation>
        <location evidence="1">Cell membrane</location>
        <topology evidence="1">Single-pass membrane protein</topology>
    </subcellularLocation>
    <subcellularLocation>
        <location evidence="2">Membrane</location>
        <topology evidence="2">Single-pass type I membrane protein</topology>
    </subcellularLocation>
</comment>
<dbReference type="PANTHER" id="PTHR15583:SF12">
    <property type="entry name" value="INTERLEUKIN-17 RECEPTOR C"/>
    <property type="match status" value="1"/>
</dbReference>
<keyword evidence="17" id="KW-1185">Reference proteome</keyword>
<evidence type="ECO:0000256" key="11">
    <source>
        <dbReference type="SAM" id="MobiDB-lite"/>
    </source>
</evidence>
<dbReference type="Gene3D" id="3.40.50.11530">
    <property type="match status" value="1"/>
</dbReference>
<dbReference type="InterPro" id="IPR039465">
    <property type="entry name" value="IL-17_rcpt-like"/>
</dbReference>
<feature type="domain" description="Interleukin-17 receptor C/E N-terminal" evidence="15">
    <location>
        <begin position="247"/>
        <end position="381"/>
    </location>
</feature>
<keyword evidence="5 13" id="KW-0732">Signal</keyword>
<dbReference type="AlphaFoldDB" id="A0AAD7SF10"/>
<evidence type="ECO:0000259" key="14">
    <source>
        <dbReference type="Pfam" id="PF08357"/>
    </source>
</evidence>
<sequence length="657" mass="72408">MTFLCGQLTVGLLYLSLWASATVLEKIDSDQYSLLTCEQGLTDCRIRMKYEVPPSPDSEFVHVSKLDLRAILYCERGKNCKPCIQIQIHLTITGLQDDSGQSGDDEEAREEAGSVRLCCYIPNGLPMCKKLEFRLPPAAVEDHRNTEARLSLLVSENVYFGSLLLVSAQTVNQTITIPSEEDVCSPELRGCVEECNVPMLQTVIDEEKGVALLQLDKEDINSSSPVEMCLKYGEEGECRYKQWNGTDISIPLHSVASCMCFQVRRIDGSLASMTCPFRNSKEFLRKTWDRVRVSVVPAQTNSGDAALAWNLTAPCRLEAELWLCRMGEGAVRGGAEQDCRELEGSRQRITDVWQAGWQRGWLKGEFVDIVPHPSLCVLVQVNGMDGVLGPWCPFSTTRRRWVFAAMLGMLMICVAVLGACLLHTRLKSWMSRWCKEKDSRGAGGRTRVVLLCPPDTDPSLAMQVSRLGSALGKMGFSVTADLWSRAEMGALGPVPWLHAQMSRLETEGGRAVLILTHAAWERAGQWGGKKEERPSPYADIFGAALSCLLADRLQGGAAQRFTLVHFQSPPSGRGALEPQILGGLRPYALPSQSFGFLAELTGRRWAGLWPDSWALERALRGRGGGWARQGPGETVPLTGAHTHPQTSRDSCGDTLCV</sequence>
<dbReference type="Pfam" id="PF15037">
    <property type="entry name" value="IL17_R_N"/>
    <property type="match status" value="1"/>
</dbReference>
<evidence type="ECO:0000256" key="3">
    <source>
        <dbReference type="ARBA" id="ARBA00022475"/>
    </source>
</evidence>
<proteinExistence type="predicted"/>
<keyword evidence="10" id="KW-0395">Inflammatory response</keyword>
<evidence type="ECO:0000313" key="16">
    <source>
        <dbReference type="EMBL" id="KAJ8400176.1"/>
    </source>
</evidence>
<gene>
    <name evidence="16" type="ORF">AAFF_G00398700</name>
</gene>
<keyword evidence="7 12" id="KW-0472">Membrane</keyword>
<feature type="domain" description="SEFIR" evidence="14">
    <location>
        <begin position="449"/>
        <end position="600"/>
    </location>
</feature>
<keyword evidence="4 12" id="KW-0812">Transmembrane</keyword>
<accession>A0AAD7SF10</accession>
<keyword evidence="6 12" id="KW-1133">Transmembrane helix</keyword>
<evidence type="ECO:0000256" key="6">
    <source>
        <dbReference type="ARBA" id="ARBA00022989"/>
    </source>
</evidence>
<evidence type="ECO:0008006" key="18">
    <source>
        <dbReference type="Google" id="ProtNLM"/>
    </source>
</evidence>
<evidence type="ECO:0000256" key="10">
    <source>
        <dbReference type="ARBA" id="ARBA00023198"/>
    </source>
</evidence>
<evidence type="ECO:0000256" key="2">
    <source>
        <dbReference type="ARBA" id="ARBA00004479"/>
    </source>
</evidence>
<evidence type="ECO:0000256" key="1">
    <source>
        <dbReference type="ARBA" id="ARBA00004162"/>
    </source>
</evidence>
<evidence type="ECO:0000256" key="12">
    <source>
        <dbReference type="SAM" id="Phobius"/>
    </source>
</evidence>
<evidence type="ECO:0000313" key="17">
    <source>
        <dbReference type="Proteomes" id="UP001221898"/>
    </source>
</evidence>
<dbReference type="PANTHER" id="PTHR15583">
    <property type="entry name" value="INTERLEUKIN-17 RECEPTOR"/>
    <property type="match status" value="1"/>
</dbReference>
<feature type="region of interest" description="Disordered" evidence="11">
    <location>
        <begin position="624"/>
        <end position="657"/>
    </location>
</feature>
<dbReference type="GO" id="GO:0030368">
    <property type="term" value="F:interleukin-17 receptor activity"/>
    <property type="evidence" value="ECO:0007669"/>
    <property type="project" value="InterPro"/>
</dbReference>
<feature type="transmembrane region" description="Helical" evidence="12">
    <location>
        <begin position="401"/>
        <end position="422"/>
    </location>
</feature>
<dbReference type="InterPro" id="IPR027841">
    <property type="entry name" value="IL-17_rcpt_C/E_N"/>
</dbReference>
<dbReference type="Proteomes" id="UP001221898">
    <property type="component" value="Unassembled WGS sequence"/>
</dbReference>
<name>A0AAD7SF10_9TELE</name>
<dbReference type="InterPro" id="IPR013568">
    <property type="entry name" value="SEFIR_dom"/>
</dbReference>
<feature type="chain" id="PRO_5041935607" description="SEFIR domain-containing protein" evidence="13">
    <location>
        <begin position="25"/>
        <end position="657"/>
    </location>
</feature>
<keyword evidence="8" id="KW-0675">Receptor</keyword>